<protein>
    <submittedName>
        <fullName evidence="2">Outer membrane lipoprotein-sorting protein</fullName>
    </submittedName>
</protein>
<reference evidence="2 3" key="1">
    <citation type="submission" date="2023-07" db="EMBL/GenBank/DDBJ databases">
        <title>Genomic Encyclopedia of Type Strains, Phase IV (KMG-IV): sequencing the most valuable type-strain genomes for metagenomic binning, comparative biology and taxonomic classification.</title>
        <authorList>
            <person name="Goeker M."/>
        </authorList>
    </citation>
    <scope>NUCLEOTIDE SEQUENCE [LARGE SCALE GENOMIC DNA]</scope>
    <source>
        <strain evidence="2 3">DSM 17740</strain>
    </source>
</reference>
<evidence type="ECO:0000256" key="1">
    <source>
        <dbReference type="SAM" id="SignalP"/>
    </source>
</evidence>
<comment type="caution">
    <text evidence="2">The sequence shown here is derived from an EMBL/GenBank/DDBJ whole genome shotgun (WGS) entry which is preliminary data.</text>
</comment>
<keyword evidence="1" id="KW-0732">Signal</keyword>
<keyword evidence="3" id="KW-1185">Reference proteome</keyword>
<dbReference type="PROSITE" id="PS51257">
    <property type="entry name" value="PROKAR_LIPOPROTEIN"/>
    <property type="match status" value="1"/>
</dbReference>
<dbReference type="EMBL" id="JAUSUQ010000002">
    <property type="protein sequence ID" value="MDQ0337867.1"/>
    <property type="molecule type" value="Genomic_DNA"/>
</dbReference>
<keyword evidence="2" id="KW-0449">Lipoprotein</keyword>
<feature type="chain" id="PRO_5045488087" evidence="1">
    <location>
        <begin position="21"/>
        <end position="310"/>
    </location>
</feature>
<dbReference type="Proteomes" id="UP001232445">
    <property type="component" value="Unassembled WGS sequence"/>
</dbReference>
<sequence length="310" mass="36138">MRKLALLLGLSLLLVLSACGGNEPASLEETPLDDGEMQVAGEIDVKTLLEKMNAATEEIKSLTLDMNLNQRMYDGQEEMNVSSSSVIGYVQEPLSYYMQMEMELDESGETYTTEMYLADNEMYMYEPETDRWMMFPFDMMEEILEWEEELLAQFGSEYEMLFEFVDDFNLEVEGDYYLLTLQANEDKYMALIEEMTQDLFMGEDPFLAEMMEDLFKIDRLTYELKVSKETFLPVETNVYLEGTITVEDHELKMEQEMYMRYRDINAVEAIEVPEEVKANAEVLDFNFDLEDLDGLEGLELEDLEDLDLED</sequence>
<dbReference type="Pfam" id="PF20316">
    <property type="entry name" value="DUF6612"/>
    <property type="match status" value="1"/>
</dbReference>
<feature type="signal peptide" evidence="1">
    <location>
        <begin position="1"/>
        <end position="20"/>
    </location>
</feature>
<evidence type="ECO:0000313" key="3">
    <source>
        <dbReference type="Proteomes" id="UP001232445"/>
    </source>
</evidence>
<dbReference type="RefSeq" id="WP_307335331.1">
    <property type="nucleotide sequence ID" value="NZ_JAUSUQ010000002.1"/>
</dbReference>
<dbReference type="Gene3D" id="2.50.20.20">
    <property type="match status" value="1"/>
</dbReference>
<dbReference type="InterPro" id="IPR046720">
    <property type="entry name" value="DUF6612"/>
</dbReference>
<organism evidence="2 3">
    <name type="scientific">Caldalkalibacillus uzonensis</name>
    <dbReference type="NCBI Taxonomy" id="353224"/>
    <lineage>
        <taxon>Bacteria</taxon>
        <taxon>Bacillati</taxon>
        <taxon>Bacillota</taxon>
        <taxon>Bacilli</taxon>
        <taxon>Bacillales</taxon>
        <taxon>Bacillaceae</taxon>
        <taxon>Caldalkalibacillus</taxon>
    </lineage>
</organism>
<gene>
    <name evidence="2" type="ORF">J2S00_000650</name>
</gene>
<name>A0ABU0CN70_9BACI</name>
<accession>A0ABU0CN70</accession>
<evidence type="ECO:0000313" key="2">
    <source>
        <dbReference type="EMBL" id="MDQ0337867.1"/>
    </source>
</evidence>
<proteinExistence type="predicted"/>